<evidence type="ECO:0000313" key="5">
    <source>
        <dbReference type="EMBL" id="CCO32561.1"/>
    </source>
</evidence>
<dbReference type="Pfam" id="PF07690">
    <property type="entry name" value="MFS_1"/>
    <property type="match status" value="1"/>
</dbReference>
<dbReference type="Proteomes" id="UP000012065">
    <property type="component" value="Unassembled WGS sequence"/>
</dbReference>
<gene>
    <name evidence="5" type="ORF">BN14_06623</name>
</gene>
<keyword evidence="4" id="KW-0812">Transmembrane</keyword>
<reference evidence="5 6" key="1">
    <citation type="journal article" date="2013" name="J. Biotechnol.">
        <title>Establishment and interpretation of the genome sequence of the phytopathogenic fungus Rhizoctonia solani AG1-IB isolate 7/3/14.</title>
        <authorList>
            <person name="Wibberg D.W."/>
            <person name="Jelonek L.J."/>
            <person name="Rupp O.R."/>
            <person name="Hennig M.H."/>
            <person name="Eikmeyer F.E."/>
            <person name="Goesmann A.G."/>
            <person name="Hartmann A.H."/>
            <person name="Borriss R.B."/>
            <person name="Grosch R.G."/>
            <person name="Puehler A.P."/>
            <person name="Schlueter A.S."/>
        </authorList>
    </citation>
    <scope>NUCLEOTIDE SEQUENCE [LARGE SCALE GENOMIC DNA]</scope>
    <source>
        <strain evidence="6">AG1-IB / isolate 7/3/14</strain>
    </source>
</reference>
<feature type="transmembrane region" description="Helical" evidence="4">
    <location>
        <begin position="109"/>
        <end position="132"/>
    </location>
</feature>
<keyword evidence="4" id="KW-0472">Membrane</keyword>
<name>M5BZB6_THACB</name>
<protein>
    <submittedName>
        <fullName evidence="5">Putative transporter ESBP6</fullName>
    </submittedName>
</protein>
<evidence type="ECO:0000256" key="4">
    <source>
        <dbReference type="SAM" id="Phobius"/>
    </source>
</evidence>
<dbReference type="SUPFAM" id="SSF103473">
    <property type="entry name" value="MFS general substrate transporter"/>
    <property type="match status" value="1"/>
</dbReference>
<proteinExistence type="inferred from homology"/>
<feature type="transmembrane region" description="Helical" evidence="4">
    <location>
        <begin position="64"/>
        <end position="89"/>
    </location>
</feature>
<evidence type="ECO:0000256" key="1">
    <source>
        <dbReference type="ARBA" id="ARBA00004141"/>
    </source>
</evidence>
<organism evidence="5 6">
    <name type="scientific">Thanatephorus cucumeris (strain AG1-IB / isolate 7/3/14)</name>
    <name type="common">Lettuce bottom rot fungus</name>
    <name type="synonym">Rhizoctonia solani</name>
    <dbReference type="NCBI Taxonomy" id="1108050"/>
    <lineage>
        <taxon>Eukaryota</taxon>
        <taxon>Fungi</taxon>
        <taxon>Dikarya</taxon>
        <taxon>Basidiomycota</taxon>
        <taxon>Agaricomycotina</taxon>
        <taxon>Agaricomycetes</taxon>
        <taxon>Cantharellales</taxon>
        <taxon>Ceratobasidiaceae</taxon>
        <taxon>Rhizoctonia</taxon>
        <taxon>Rhizoctonia solani AG-1</taxon>
    </lineage>
</organism>
<sequence length="378" mass="40724">MSSELQEPIPLRTLSRRGDYSTKDGPVAVSHTIAETGITVQDEPEPSPPVHEGLSLPPMDRGSAAWSFVAGGFLIETLVWGFGFTYGVFQEYFLHNRTFGDASEAELGVIGTVALATQYFEVLFVNLVAMHWPHRTRLLLWSSLGLCCGSLLLASFATRVSHLILLQGIMFGIGGGGLYAPVVIYLSEWFSVRRGLAAAIIFGGSGAGGACFPVAVNFLLTNLGFRWTLRIWAAFMLVFGALALTFTRPRLPVLRPQNSDGPNLWTKFKRQHWGFLKSPLFICMGGGFASVWPAASVDIAGSEQSVFLNAYGLLTMGKGVAAIVGPLMAAALYHPEEAAVRNTYSGYGFKDVTVFVGSMMVATAAGGVATKLAKRVIW</sequence>
<dbReference type="InterPro" id="IPR036259">
    <property type="entry name" value="MFS_trans_sf"/>
</dbReference>
<feature type="region of interest" description="Disordered" evidence="3">
    <location>
        <begin position="1"/>
        <end position="24"/>
    </location>
</feature>
<dbReference type="HOGENOM" id="CLU_001265_1_2_1"/>
<dbReference type="InterPro" id="IPR050327">
    <property type="entry name" value="Proton-linked_MCT"/>
</dbReference>
<comment type="similarity">
    <text evidence="2">Belongs to the major facilitator superfamily. Monocarboxylate porter (TC 2.A.1.13) family.</text>
</comment>
<feature type="transmembrane region" description="Helical" evidence="4">
    <location>
        <begin position="163"/>
        <end position="184"/>
    </location>
</feature>
<dbReference type="PANTHER" id="PTHR11360">
    <property type="entry name" value="MONOCARBOXYLATE TRANSPORTER"/>
    <property type="match status" value="1"/>
</dbReference>
<dbReference type="AlphaFoldDB" id="M5BZB6"/>
<evidence type="ECO:0000256" key="2">
    <source>
        <dbReference type="ARBA" id="ARBA00006727"/>
    </source>
</evidence>
<feature type="transmembrane region" description="Helical" evidence="4">
    <location>
        <begin position="227"/>
        <end position="246"/>
    </location>
</feature>
<evidence type="ECO:0000313" key="6">
    <source>
        <dbReference type="Proteomes" id="UP000012065"/>
    </source>
</evidence>
<evidence type="ECO:0000256" key="3">
    <source>
        <dbReference type="SAM" id="MobiDB-lite"/>
    </source>
</evidence>
<dbReference type="Gene3D" id="1.20.1250.20">
    <property type="entry name" value="MFS general substrate transporter like domains"/>
    <property type="match status" value="1"/>
</dbReference>
<dbReference type="GO" id="GO:0016020">
    <property type="term" value="C:membrane"/>
    <property type="evidence" value="ECO:0007669"/>
    <property type="project" value="UniProtKB-SubCell"/>
</dbReference>
<dbReference type="GO" id="GO:0022857">
    <property type="term" value="F:transmembrane transporter activity"/>
    <property type="evidence" value="ECO:0007669"/>
    <property type="project" value="InterPro"/>
</dbReference>
<dbReference type="InterPro" id="IPR011701">
    <property type="entry name" value="MFS"/>
</dbReference>
<comment type="caution">
    <text evidence="5">The sequence shown here is derived from an EMBL/GenBank/DDBJ whole genome shotgun (WGS) entry which is preliminary data.</text>
</comment>
<feature type="transmembrane region" description="Helical" evidence="4">
    <location>
        <begin position="352"/>
        <end position="373"/>
    </location>
</feature>
<keyword evidence="4" id="KW-1133">Transmembrane helix</keyword>
<feature type="transmembrane region" description="Helical" evidence="4">
    <location>
        <begin position="138"/>
        <end position="156"/>
    </location>
</feature>
<feature type="transmembrane region" description="Helical" evidence="4">
    <location>
        <begin position="273"/>
        <end position="294"/>
    </location>
</feature>
<dbReference type="EMBL" id="CAOJ01010038">
    <property type="protein sequence ID" value="CCO32561.1"/>
    <property type="molecule type" value="Genomic_DNA"/>
</dbReference>
<dbReference type="PANTHER" id="PTHR11360:SF287">
    <property type="entry name" value="MFS MONOCARBOXYLATE TRANSPORTER"/>
    <property type="match status" value="1"/>
</dbReference>
<comment type="subcellular location">
    <subcellularLocation>
        <location evidence="1">Membrane</location>
        <topology evidence="1">Multi-pass membrane protein</topology>
    </subcellularLocation>
</comment>
<accession>M5BZB6</accession>
<feature type="transmembrane region" description="Helical" evidence="4">
    <location>
        <begin position="196"/>
        <end position="220"/>
    </location>
</feature>
<feature type="transmembrane region" description="Helical" evidence="4">
    <location>
        <begin position="306"/>
        <end position="332"/>
    </location>
</feature>